<dbReference type="Proteomes" id="UP000031668">
    <property type="component" value="Unassembled WGS sequence"/>
</dbReference>
<comment type="caution">
    <text evidence="1">The sequence shown here is derived from an EMBL/GenBank/DDBJ whole genome shotgun (WGS) entry which is preliminary data.</text>
</comment>
<evidence type="ECO:0000313" key="2">
    <source>
        <dbReference type="Proteomes" id="UP000031668"/>
    </source>
</evidence>
<proteinExistence type="predicted"/>
<name>A0A0C2MIK3_THEKT</name>
<evidence type="ECO:0000313" key="1">
    <source>
        <dbReference type="EMBL" id="KII61481.1"/>
    </source>
</evidence>
<accession>A0A0C2MIK3</accession>
<gene>
    <name evidence="1" type="ORF">RF11_12897</name>
</gene>
<dbReference type="EMBL" id="JWZT01005339">
    <property type="protein sequence ID" value="KII61481.1"/>
    <property type="molecule type" value="Genomic_DNA"/>
</dbReference>
<organism evidence="1 2">
    <name type="scientific">Thelohanellus kitauei</name>
    <name type="common">Myxosporean</name>
    <dbReference type="NCBI Taxonomy" id="669202"/>
    <lineage>
        <taxon>Eukaryota</taxon>
        <taxon>Metazoa</taxon>
        <taxon>Cnidaria</taxon>
        <taxon>Myxozoa</taxon>
        <taxon>Myxosporea</taxon>
        <taxon>Bivalvulida</taxon>
        <taxon>Platysporina</taxon>
        <taxon>Myxobolidae</taxon>
        <taxon>Thelohanellus</taxon>
    </lineage>
</organism>
<keyword evidence="2" id="KW-1185">Reference proteome</keyword>
<protein>
    <submittedName>
        <fullName evidence="1">Uncharacterized protein</fullName>
    </submittedName>
</protein>
<sequence>MFTKQLLLGYLIRFYVKPNSIDAILSVASCWGYDKAASENIISSHCRDGLPAQMVARKLSKTLKDDGLLCHVFSQRLFGKCFNPESRDSKDFHDLVAHLTITSLKKKLPKTSHCLFFTPNILDIDENRELLRDECPSRWVTVDEFAKYSKYNIVYYSVFHPIHPLDLLLVPI</sequence>
<dbReference type="AlphaFoldDB" id="A0A0C2MIK3"/>
<reference evidence="1 2" key="1">
    <citation type="journal article" date="2014" name="Genome Biol. Evol.">
        <title>The genome of the myxosporean Thelohanellus kitauei shows adaptations to nutrient acquisition within its fish host.</title>
        <authorList>
            <person name="Yang Y."/>
            <person name="Xiong J."/>
            <person name="Zhou Z."/>
            <person name="Huo F."/>
            <person name="Miao W."/>
            <person name="Ran C."/>
            <person name="Liu Y."/>
            <person name="Zhang J."/>
            <person name="Feng J."/>
            <person name="Wang M."/>
            <person name="Wang M."/>
            <person name="Wang L."/>
            <person name="Yao B."/>
        </authorList>
    </citation>
    <scope>NUCLEOTIDE SEQUENCE [LARGE SCALE GENOMIC DNA]</scope>
    <source>
        <strain evidence="1">Wuqing</strain>
    </source>
</reference>